<dbReference type="AlphaFoldDB" id="A0A2J5I0X6"/>
<accession>A0A2J5I0X6</accession>
<evidence type="ECO:0000256" key="2">
    <source>
        <dbReference type="SAM" id="Phobius"/>
    </source>
</evidence>
<name>A0A2J5I0X6_9EURO</name>
<organism evidence="3 4">
    <name type="scientific">Aspergillus taichungensis</name>
    <dbReference type="NCBI Taxonomy" id="482145"/>
    <lineage>
        <taxon>Eukaryota</taxon>
        <taxon>Fungi</taxon>
        <taxon>Dikarya</taxon>
        <taxon>Ascomycota</taxon>
        <taxon>Pezizomycotina</taxon>
        <taxon>Eurotiomycetes</taxon>
        <taxon>Eurotiomycetidae</taxon>
        <taxon>Eurotiales</taxon>
        <taxon>Aspergillaceae</taxon>
        <taxon>Aspergillus</taxon>
        <taxon>Aspergillus subgen. Circumdati</taxon>
    </lineage>
</organism>
<evidence type="ECO:0000256" key="1">
    <source>
        <dbReference type="SAM" id="MobiDB-lite"/>
    </source>
</evidence>
<sequence>MHSLVNRNGLLGGNVGFPPQAPRPASKDPPHPYRFSSVSSSLFFLPSLLLFISPSIFARLALLRSSSLFRHGCISLRPMTSITASPSH</sequence>
<protein>
    <submittedName>
        <fullName evidence="3">Uncharacterized protein</fullName>
    </submittedName>
</protein>
<evidence type="ECO:0000313" key="4">
    <source>
        <dbReference type="Proteomes" id="UP000235023"/>
    </source>
</evidence>
<gene>
    <name evidence="3" type="ORF">BDW42DRAFT_67470</name>
</gene>
<feature type="region of interest" description="Disordered" evidence="1">
    <location>
        <begin position="1"/>
        <end position="32"/>
    </location>
</feature>
<keyword evidence="2" id="KW-1133">Transmembrane helix</keyword>
<keyword evidence="2" id="KW-0472">Membrane</keyword>
<proteinExistence type="predicted"/>
<feature type="transmembrane region" description="Helical" evidence="2">
    <location>
        <begin position="42"/>
        <end position="62"/>
    </location>
</feature>
<keyword evidence="2" id="KW-0812">Transmembrane</keyword>
<dbReference type="Proteomes" id="UP000235023">
    <property type="component" value="Unassembled WGS sequence"/>
</dbReference>
<dbReference type="EMBL" id="KZ559520">
    <property type="protein sequence ID" value="PLN83308.1"/>
    <property type="molecule type" value="Genomic_DNA"/>
</dbReference>
<keyword evidence="4" id="KW-1185">Reference proteome</keyword>
<reference evidence="4" key="1">
    <citation type="submission" date="2017-12" db="EMBL/GenBank/DDBJ databases">
        <authorList>
            <consortium name="DOE Joint Genome Institute"/>
            <person name="Mondo S.J."/>
            <person name="Kjaerbolling I."/>
            <person name="Vesth T.C."/>
            <person name="Frisvad J.C."/>
            <person name="Nybo J.L."/>
            <person name="Theobald S."/>
            <person name="Kuo A."/>
            <person name="Bowyer P."/>
            <person name="Matsuda Y."/>
            <person name="Lyhne E.K."/>
            <person name="Kogle M.E."/>
            <person name="Clum A."/>
            <person name="Lipzen A."/>
            <person name="Salamov A."/>
            <person name="Ngan C.Y."/>
            <person name="Daum C."/>
            <person name="Chiniquy J."/>
            <person name="Barry K."/>
            <person name="LaButti K."/>
            <person name="Haridas S."/>
            <person name="Simmons B.A."/>
            <person name="Magnuson J.K."/>
            <person name="Mortensen U.H."/>
            <person name="Larsen T.O."/>
            <person name="Grigoriev I.V."/>
            <person name="Baker S.E."/>
            <person name="Andersen M.R."/>
            <person name="Nordberg H.P."/>
            <person name="Cantor M.N."/>
            <person name="Hua S.X."/>
        </authorList>
    </citation>
    <scope>NUCLEOTIDE SEQUENCE [LARGE SCALE GENOMIC DNA]</scope>
    <source>
        <strain evidence="4">IBT 19404</strain>
    </source>
</reference>
<evidence type="ECO:0000313" key="3">
    <source>
        <dbReference type="EMBL" id="PLN83308.1"/>
    </source>
</evidence>